<organism evidence="1">
    <name type="scientific">Catovirus CTV1</name>
    <dbReference type="NCBI Taxonomy" id="1977631"/>
    <lineage>
        <taxon>Viruses</taxon>
        <taxon>Varidnaviria</taxon>
        <taxon>Bamfordvirae</taxon>
        <taxon>Nucleocytoviricota</taxon>
        <taxon>Megaviricetes</taxon>
        <taxon>Imitervirales</taxon>
        <taxon>Mimiviridae</taxon>
        <taxon>Klosneuvirinae</taxon>
        <taxon>Catovirus</taxon>
    </lineage>
</organism>
<proteinExistence type="predicted"/>
<name>A0A1V0S8P0_9VIRU</name>
<reference evidence="1" key="1">
    <citation type="journal article" date="2017" name="Science">
        <title>Giant viruses with an expanded complement of translation system components.</title>
        <authorList>
            <person name="Schulz F."/>
            <person name="Yutin N."/>
            <person name="Ivanova N.N."/>
            <person name="Ortega D.R."/>
            <person name="Lee T.K."/>
            <person name="Vierheilig J."/>
            <person name="Daims H."/>
            <person name="Horn M."/>
            <person name="Wagner M."/>
            <person name="Jensen G.J."/>
            <person name="Kyrpides N.C."/>
            <person name="Koonin E.V."/>
            <person name="Woyke T."/>
        </authorList>
    </citation>
    <scope>NUCLEOTIDE SEQUENCE</scope>
    <source>
        <strain evidence="1">CTV1</strain>
    </source>
</reference>
<sequence length="192" mass="22578">MILNCRGESIEISDFEIDSCPLLKAYATNNHSDDKSTFYIPFEKSIVHNFLNYLHQADELVDFAKLNSICKYFGVNIVDKSDNKKQISNALSVLEIMDIQYWFRNKVKWGGELGFKFTDLIRVNSDKYFEFNDNVNLFGKTFNDEANFGYELLQIIYNKKIKEKELFDSENMVLRMIGEDIILFYNRYKDAS</sequence>
<dbReference type="EMBL" id="KY684083">
    <property type="protein sequence ID" value="ARF08074.1"/>
    <property type="molecule type" value="Genomic_DNA"/>
</dbReference>
<protein>
    <submittedName>
        <fullName evidence="1">Uncharacterized protein</fullName>
    </submittedName>
</protein>
<accession>A0A1V0S8P0</accession>
<gene>
    <name evidence="1" type="ORF">Catovirus_1_124</name>
</gene>
<evidence type="ECO:0000313" key="1">
    <source>
        <dbReference type="EMBL" id="ARF08074.1"/>
    </source>
</evidence>